<name>A0A1K1S0Z8_9BACT</name>
<gene>
    <name evidence="1" type="ORF">SAMN05661012_04515</name>
</gene>
<dbReference type="AlphaFoldDB" id="A0A1K1S0Z8"/>
<reference evidence="1 2" key="1">
    <citation type="submission" date="2016-11" db="EMBL/GenBank/DDBJ databases">
        <authorList>
            <person name="Jaros S."/>
            <person name="Januszkiewicz K."/>
            <person name="Wedrychowicz H."/>
        </authorList>
    </citation>
    <scope>NUCLEOTIDE SEQUENCE [LARGE SCALE GENOMIC DNA]</scope>
    <source>
        <strain evidence="1 2">DSM 784</strain>
    </source>
</reference>
<accession>A0A1K1S0Z8</accession>
<sequence>MFKSAIRKFFTLSGHPDNVKNGINKSGNAWLYHFLFDFVITMS</sequence>
<evidence type="ECO:0000313" key="2">
    <source>
        <dbReference type="Proteomes" id="UP000183788"/>
    </source>
</evidence>
<dbReference type="Proteomes" id="UP000183788">
    <property type="component" value="Unassembled WGS sequence"/>
</dbReference>
<organism evidence="1 2">
    <name type="scientific">Chitinophaga sancti</name>
    <dbReference type="NCBI Taxonomy" id="1004"/>
    <lineage>
        <taxon>Bacteria</taxon>
        <taxon>Pseudomonadati</taxon>
        <taxon>Bacteroidota</taxon>
        <taxon>Chitinophagia</taxon>
        <taxon>Chitinophagales</taxon>
        <taxon>Chitinophagaceae</taxon>
        <taxon>Chitinophaga</taxon>
    </lineage>
</organism>
<evidence type="ECO:0000313" key="1">
    <source>
        <dbReference type="EMBL" id="SFW77764.1"/>
    </source>
</evidence>
<proteinExistence type="predicted"/>
<protein>
    <submittedName>
        <fullName evidence="1">Uncharacterized protein</fullName>
    </submittedName>
</protein>
<dbReference type="EMBL" id="FPIZ01000016">
    <property type="protein sequence ID" value="SFW77764.1"/>
    <property type="molecule type" value="Genomic_DNA"/>
</dbReference>